<evidence type="ECO:0000313" key="1">
    <source>
        <dbReference type="EMBL" id="MBW7571958.1"/>
    </source>
</evidence>
<gene>
    <name evidence="1" type="ORF">J5W02_03960</name>
</gene>
<keyword evidence="2" id="KW-1185">Reference proteome</keyword>
<name>A0ABS7DL55_9FIRM</name>
<dbReference type="Proteomes" id="UP000719942">
    <property type="component" value="Unassembled WGS sequence"/>
</dbReference>
<protein>
    <submittedName>
        <fullName evidence="1">Uncharacterized protein</fullName>
    </submittedName>
</protein>
<evidence type="ECO:0000313" key="2">
    <source>
        <dbReference type="Proteomes" id="UP000719942"/>
    </source>
</evidence>
<reference evidence="1 2" key="1">
    <citation type="submission" date="2021-03" db="EMBL/GenBank/DDBJ databases">
        <title>Caproiciproducens sp. nov. isolated from feces of cow.</title>
        <authorList>
            <person name="Choi J.-Y."/>
        </authorList>
    </citation>
    <scope>NUCLEOTIDE SEQUENCE [LARGE SCALE GENOMIC DNA]</scope>
    <source>
        <strain evidence="1 2">AGMB10547</strain>
    </source>
</reference>
<comment type="caution">
    <text evidence="1">The sequence shown here is derived from an EMBL/GenBank/DDBJ whole genome shotgun (WGS) entry which is preliminary data.</text>
</comment>
<organism evidence="1 2">
    <name type="scientific">Caproiciproducens faecalis</name>
    <dbReference type="NCBI Taxonomy" id="2820301"/>
    <lineage>
        <taxon>Bacteria</taxon>
        <taxon>Bacillati</taxon>
        <taxon>Bacillota</taxon>
        <taxon>Clostridia</taxon>
        <taxon>Eubacteriales</taxon>
        <taxon>Acutalibacteraceae</taxon>
        <taxon>Caproiciproducens</taxon>
    </lineage>
</organism>
<sequence length="121" mass="13283">MLYRIDPWVESAKLYTEPRSGSKLPYRTVKEMRKLYPDGNFTVIGEIGGGARPPDNGDRLLSGDGKSLTILPRGSLKKPFEWIAGYVAVNKNTYIAAVRSLIPKFSRLPTGGQPNDTKGSA</sequence>
<accession>A0ABS7DL55</accession>
<dbReference type="EMBL" id="JAGFNZ010000001">
    <property type="protein sequence ID" value="MBW7571958.1"/>
    <property type="molecule type" value="Genomic_DNA"/>
</dbReference>
<dbReference type="RefSeq" id="WP_219964327.1">
    <property type="nucleotide sequence ID" value="NZ_JAGFNZ010000001.1"/>
</dbReference>
<proteinExistence type="predicted"/>